<keyword evidence="3" id="KW-1185">Reference proteome</keyword>
<evidence type="ECO:0000313" key="3">
    <source>
        <dbReference type="Proteomes" id="UP000835052"/>
    </source>
</evidence>
<dbReference type="Proteomes" id="UP000835052">
    <property type="component" value="Unassembled WGS sequence"/>
</dbReference>
<evidence type="ECO:0000256" key="1">
    <source>
        <dbReference type="SAM" id="Phobius"/>
    </source>
</evidence>
<proteinExistence type="predicted"/>
<protein>
    <submittedName>
        <fullName evidence="2">Uncharacterized protein</fullName>
    </submittedName>
</protein>
<evidence type="ECO:0000313" key="2">
    <source>
        <dbReference type="EMBL" id="CAD6190432.1"/>
    </source>
</evidence>
<keyword evidence="1" id="KW-0812">Transmembrane</keyword>
<sequence length="213" mass="24530">MNYPDFPCLEAKVVLSLLQKLFLRRAIPNASRTSKQEIFFQLSGFWAILALESVAATSAAVLCVFAAVVCIRTRSFHAYFRAILVGLLAVLFLYVFVDVFNPITAAFPEFVDSIYLNPIRWWSQTTVFQLLTVVFLLICLERLAAVAYFESYQKFQSPWPVFIAFLIATVLTAIFRLLYKLYKIRTLFSCVFLDAFTLLSKHWKYIVDKISDK</sequence>
<dbReference type="AlphaFoldDB" id="A0A8S1H524"/>
<feature type="transmembrane region" description="Helical" evidence="1">
    <location>
        <begin position="45"/>
        <end position="71"/>
    </location>
</feature>
<feature type="transmembrane region" description="Helical" evidence="1">
    <location>
        <begin position="78"/>
        <end position="97"/>
    </location>
</feature>
<accession>A0A8S1H524</accession>
<feature type="transmembrane region" description="Helical" evidence="1">
    <location>
        <begin position="161"/>
        <end position="178"/>
    </location>
</feature>
<keyword evidence="1" id="KW-1133">Transmembrane helix</keyword>
<dbReference type="EMBL" id="CAJGYM010000015">
    <property type="protein sequence ID" value="CAD6190432.1"/>
    <property type="molecule type" value="Genomic_DNA"/>
</dbReference>
<comment type="caution">
    <text evidence="2">The sequence shown here is derived from an EMBL/GenBank/DDBJ whole genome shotgun (WGS) entry which is preliminary data.</text>
</comment>
<gene>
    <name evidence="2" type="ORF">CAUJ_LOCUS6351</name>
</gene>
<organism evidence="2 3">
    <name type="scientific">Caenorhabditis auriculariae</name>
    <dbReference type="NCBI Taxonomy" id="2777116"/>
    <lineage>
        <taxon>Eukaryota</taxon>
        <taxon>Metazoa</taxon>
        <taxon>Ecdysozoa</taxon>
        <taxon>Nematoda</taxon>
        <taxon>Chromadorea</taxon>
        <taxon>Rhabditida</taxon>
        <taxon>Rhabditina</taxon>
        <taxon>Rhabditomorpha</taxon>
        <taxon>Rhabditoidea</taxon>
        <taxon>Rhabditidae</taxon>
        <taxon>Peloderinae</taxon>
        <taxon>Caenorhabditis</taxon>
    </lineage>
</organism>
<reference evidence="2" key="1">
    <citation type="submission" date="2020-10" db="EMBL/GenBank/DDBJ databases">
        <authorList>
            <person name="Kikuchi T."/>
        </authorList>
    </citation>
    <scope>NUCLEOTIDE SEQUENCE</scope>
    <source>
        <strain evidence="2">NKZ352</strain>
    </source>
</reference>
<keyword evidence="1" id="KW-0472">Membrane</keyword>
<name>A0A8S1H524_9PELO</name>